<dbReference type="InterPro" id="IPR013785">
    <property type="entry name" value="Aldolase_TIM"/>
</dbReference>
<dbReference type="GO" id="GO:0018580">
    <property type="term" value="F:nitronate monooxygenase activity"/>
    <property type="evidence" value="ECO:0007669"/>
    <property type="project" value="InterPro"/>
</dbReference>
<name>A0A6L8WAG7_9PROT</name>
<dbReference type="InterPro" id="IPR004136">
    <property type="entry name" value="NMO"/>
</dbReference>
<keyword evidence="1" id="KW-0285">Flavoprotein</keyword>
<evidence type="ECO:0000256" key="2">
    <source>
        <dbReference type="ARBA" id="ARBA00022643"/>
    </source>
</evidence>
<keyword evidence="2" id="KW-0288">FMN</keyword>
<dbReference type="RefSeq" id="WP_161315976.1">
    <property type="nucleotide sequence ID" value="NZ_WTUW01000002.1"/>
</dbReference>
<keyword evidence="3" id="KW-0560">Oxidoreductase</keyword>
<comment type="caution">
    <text evidence="4">The sequence shown here is derived from an EMBL/GenBank/DDBJ whole genome shotgun (WGS) entry which is preliminary data.</text>
</comment>
<evidence type="ECO:0000313" key="4">
    <source>
        <dbReference type="EMBL" id="MZR31473.1"/>
    </source>
</evidence>
<dbReference type="PANTHER" id="PTHR32332:SF38">
    <property type="entry name" value="MONOOXYGENASE RV1533-RELATED"/>
    <property type="match status" value="1"/>
</dbReference>
<dbReference type="EMBL" id="WTUW01000002">
    <property type="protein sequence ID" value="MZR31473.1"/>
    <property type="molecule type" value="Genomic_DNA"/>
</dbReference>
<keyword evidence="4" id="KW-0503">Monooxygenase</keyword>
<dbReference type="Pfam" id="PF03060">
    <property type="entry name" value="NMO"/>
    <property type="match status" value="1"/>
</dbReference>
<dbReference type="CDD" id="cd04730">
    <property type="entry name" value="NPD_like"/>
    <property type="match status" value="1"/>
</dbReference>
<dbReference type="SUPFAM" id="SSF51412">
    <property type="entry name" value="Inosine monophosphate dehydrogenase (IMPDH)"/>
    <property type="match status" value="1"/>
</dbReference>
<sequence>MKSKICDMLGIDFPLIAFSHCRDVVVEVSKAGGMGVLGAAPLHAKDLAMTLDWIDDNIDGKPYGVNIIVPNKYVGKITDEKGSVDKKTPPEKIDSTAQRNFVRKLLNNYGIDTSDLTDDLMQRKPRIAKNADFSGNSQILDIALSHPVKLLCNSLGVPPEHMIEKAKERNIPLAALVGKKEHAINQAKAGVDIIVAAGGEAGGHCGEISTLVLIPEVCEALRDFGDIPVLAAGGIVTGSQMAACMAMGAAGVWTGSVWLTTAEAETNPVVKEKMLAARSSDTVRSRNRSGKPSRQLRSAWTDAWESDIAPEALPMPFQTSIAEPAMAKVLKLAESGHEGAKELASYFVGQGVGMMNQQTTVRQVVYEFMDNFIEASERLQSFNQE</sequence>
<reference evidence="4 5" key="1">
    <citation type="submission" date="2019-12" db="EMBL/GenBank/DDBJ databases">
        <title>Snethiella sp. nov. sp. isolated from sea sand.</title>
        <authorList>
            <person name="Kim J."/>
            <person name="Jeong S.E."/>
            <person name="Jung H.S."/>
            <person name="Jeon C.O."/>
        </authorList>
    </citation>
    <scope>NUCLEOTIDE SEQUENCE [LARGE SCALE GENOMIC DNA]</scope>
    <source>
        <strain evidence="4 5">DP05</strain>
    </source>
</reference>
<dbReference type="Proteomes" id="UP000476030">
    <property type="component" value="Unassembled WGS sequence"/>
</dbReference>
<evidence type="ECO:0000313" key="5">
    <source>
        <dbReference type="Proteomes" id="UP000476030"/>
    </source>
</evidence>
<gene>
    <name evidence="4" type="ORF">GQE98_12605</name>
</gene>
<dbReference type="PANTHER" id="PTHR32332">
    <property type="entry name" value="2-NITROPROPANE DIOXYGENASE"/>
    <property type="match status" value="1"/>
</dbReference>
<evidence type="ECO:0000256" key="3">
    <source>
        <dbReference type="ARBA" id="ARBA00023002"/>
    </source>
</evidence>
<keyword evidence="5" id="KW-1185">Reference proteome</keyword>
<proteinExistence type="predicted"/>
<protein>
    <submittedName>
        <fullName evidence="4">Nitronate monooxygenase</fullName>
    </submittedName>
</protein>
<dbReference type="AlphaFoldDB" id="A0A6L8WAG7"/>
<organism evidence="4 5">
    <name type="scientific">Sneathiella litorea</name>
    <dbReference type="NCBI Taxonomy" id="2606216"/>
    <lineage>
        <taxon>Bacteria</taxon>
        <taxon>Pseudomonadati</taxon>
        <taxon>Pseudomonadota</taxon>
        <taxon>Alphaproteobacteria</taxon>
        <taxon>Sneathiellales</taxon>
        <taxon>Sneathiellaceae</taxon>
        <taxon>Sneathiella</taxon>
    </lineage>
</organism>
<accession>A0A6L8WAG7</accession>
<dbReference type="Gene3D" id="3.20.20.70">
    <property type="entry name" value="Aldolase class I"/>
    <property type="match status" value="1"/>
</dbReference>
<evidence type="ECO:0000256" key="1">
    <source>
        <dbReference type="ARBA" id="ARBA00022630"/>
    </source>
</evidence>